<dbReference type="Gene3D" id="3.40.960.10">
    <property type="entry name" value="VSR Endonuclease"/>
    <property type="match status" value="1"/>
</dbReference>
<proteinExistence type="inferred from homology"/>
<evidence type="ECO:0000256" key="6">
    <source>
        <dbReference type="ARBA" id="ARBA00029466"/>
    </source>
</evidence>
<dbReference type="EMBL" id="BAABLV010000010">
    <property type="protein sequence ID" value="GAA4892256.1"/>
    <property type="molecule type" value="Genomic_DNA"/>
</dbReference>
<dbReference type="InterPro" id="IPR004603">
    <property type="entry name" value="DNA_mismatch_endonuc_vsr"/>
</dbReference>
<dbReference type="NCBIfam" id="TIGR00632">
    <property type="entry name" value="vsr"/>
    <property type="match status" value="1"/>
</dbReference>
<keyword evidence="5" id="KW-0234">DNA repair</keyword>
<keyword evidence="2 7" id="KW-0255">Endonuclease</keyword>
<dbReference type="CDD" id="cd00221">
    <property type="entry name" value="Vsr"/>
    <property type="match status" value="1"/>
</dbReference>
<gene>
    <name evidence="7" type="ORF">GCM10025789_06570</name>
</gene>
<dbReference type="SUPFAM" id="SSF52980">
    <property type="entry name" value="Restriction endonuclease-like"/>
    <property type="match status" value="1"/>
</dbReference>
<dbReference type="InterPro" id="IPR011335">
    <property type="entry name" value="Restrct_endonuc-II-like"/>
</dbReference>
<protein>
    <submittedName>
        <fullName evidence="7">Very short patch repair endonuclease</fullName>
    </submittedName>
</protein>
<dbReference type="Pfam" id="PF03852">
    <property type="entry name" value="Vsr"/>
    <property type="match status" value="1"/>
</dbReference>
<comment type="similarity">
    <text evidence="6">Belongs to the Vsr family.</text>
</comment>
<evidence type="ECO:0000313" key="8">
    <source>
        <dbReference type="Proteomes" id="UP001501521"/>
    </source>
</evidence>
<evidence type="ECO:0000256" key="4">
    <source>
        <dbReference type="ARBA" id="ARBA00022801"/>
    </source>
</evidence>
<evidence type="ECO:0000256" key="5">
    <source>
        <dbReference type="ARBA" id="ARBA00023204"/>
    </source>
</evidence>
<dbReference type="Proteomes" id="UP001501521">
    <property type="component" value="Unassembled WGS sequence"/>
</dbReference>
<comment type="caution">
    <text evidence="7">The sequence shown here is derived from an EMBL/GenBank/DDBJ whole genome shotgun (WGS) entry which is preliminary data.</text>
</comment>
<evidence type="ECO:0000256" key="1">
    <source>
        <dbReference type="ARBA" id="ARBA00022722"/>
    </source>
</evidence>
<keyword evidence="3" id="KW-0227">DNA damage</keyword>
<accession>A0ABP9F1T6</accession>
<keyword evidence="1" id="KW-0540">Nuclease</keyword>
<name>A0ABP9F1T6_9ACTN</name>
<evidence type="ECO:0000313" key="7">
    <source>
        <dbReference type="EMBL" id="GAA4892256.1"/>
    </source>
</evidence>
<evidence type="ECO:0000256" key="3">
    <source>
        <dbReference type="ARBA" id="ARBA00022763"/>
    </source>
</evidence>
<keyword evidence="4" id="KW-0378">Hydrolase</keyword>
<keyword evidence="8" id="KW-1185">Reference proteome</keyword>
<sequence>MSRIRSKDTTPELRLRQRLHRLGYRYRVNARPEQDLRYTADLIFTRARVAVFVDGCFWHGCPEHFVTPKTRTDFWLAKIDGNSARDRISTHALEEAGWTVVRIWEHVPVEEAVAMVTAAVEQARRGPGSSRT</sequence>
<dbReference type="GO" id="GO:0004519">
    <property type="term" value="F:endonuclease activity"/>
    <property type="evidence" value="ECO:0007669"/>
    <property type="project" value="UniProtKB-KW"/>
</dbReference>
<evidence type="ECO:0000256" key="2">
    <source>
        <dbReference type="ARBA" id="ARBA00022759"/>
    </source>
</evidence>
<reference evidence="8" key="1">
    <citation type="journal article" date="2019" name="Int. J. Syst. Evol. Microbiol.">
        <title>The Global Catalogue of Microorganisms (GCM) 10K type strain sequencing project: providing services to taxonomists for standard genome sequencing and annotation.</title>
        <authorList>
            <consortium name="The Broad Institute Genomics Platform"/>
            <consortium name="The Broad Institute Genome Sequencing Center for Infectious Disease"/>
            <person name="Wu L."/>
            <person name="Ma J."/>
        </authorList>
    </citation>
    <scope>NUCLEOTIDE SEQUENCE [LARGE SCALE GENOMIC DNA]</scope>
    <source>
        <strain evidence="8">JCM 19125</strain>
    </source>
</reference>
<organism evidence="7 8">
    <name type="scientific">Tessaracoccus lubricantis</name>
    <dbReference type="NCBI Taxonomy" id="545543"/>
    <lineage>
        <taxon>Bacteria</taxon>
        <taxon>Bacillati</taxon>
        <taxon>Actinomycetota</taxon>
        <taxon>Actinomycetes</taxon>
        <taxon>Propionibacteriales</taxon>
        <taxon>Propionibacteriaceae</taxon>
        <taxon>Tessaracoccus</taxon>
    </lineage>
</organism>